<sequence length="114" mass="12846">LSIPELLELILVRLDMRTLLLSQGVCRTWQTIITRCPHLQRALYFQPCRSSPPGTTSQDRPLNPLFQSIISPYIISETGPKRPNPATIAAISEPTASWRRMLIRQPPTSLLTVV</sequence>
<dbReference type="RefSeq" id="XP_025395022.1">
    <property type="nucleotide sequence ID" value="XM_025538904.1"/>
</dbReference>
<feature type="non-terminal residue" evidence="2">
    <location>
        <position position="1"/>
    </location>
</feature>
<proteinExistence type="predicted"/>
<dbReference type="InterPro" id="IPR001810">
    <property type="entry name" value="F-box_dom"/>
</dbReference>
<dbReference type="GeneID" id="37061141"/>
<accession>A0A317V0L9</accession>
<dbReference type="EMBL" id="MSFL01000040">
    <property type="protein sequence ID" value="PWY67516.1"/>
    <property type="molecule type" value="Genomic_DNA"/>
</dbReference>
<evidence type="ECO:0000313" key="3">
    <source>
        <dbReference type="Proteomes" id="UP000247233"/>
    </source>
</evidence>
<dbReference type="InterPro" id="IPR036047">
    <property type="entry name" value="F-box-like_dom_sf"/>
</dbReference>
<evidence type="ECO:0000313" key="2">
    <source>
        <dbReference type="EMBL" id="PWY67516.1"/>
    </source>
</evidence>
<dbReference type="Proteomes" id="UP000247233">
    <property type="component" value="Unassembled WGS sequence"/>
</dbReference>
<dbReference type="Gene3D" id="1.20.1280.50">
    <property type="match status" value="1"/>
</dbReference>
<dbReference type="STRING" id="1448321.A0A317V0L9"/>
<protein>
    <recommendedName>
        <fullName evidence="1">F-box domain-containing protein</fullName>
    </recommendedName>
</protein>
<dbReference type="SUPFAM" id="SSF81383">
    <property type="entry name" value="F-box domain"/>
    <property type="match status" value="1"/>
</dbReference>
<keyword evidence="3" id="KW-1185">Reference proteome</keyword>
<reference evidence="2 3" key="1">
    <citation type="submission" date="2016-12" db="EMBL/GenBank/DDBJ databases">
        <title>The genomes of Aspergillus section Nigri reveals drivers in fungal speciation.</title>
        <authorList>
            <consortium name="DOE Joint Genome Institute"/>
            <person name="Vesth T.C."/>
            <person name="Nybo J."/>
            <person name="Theobald S."/>
            <person name="Brandl J."/>
            <person name="Frisvad J.C."/>
            <person name="Nielsen K.F."/>
            <person name="Lyhne E.K."/>
            <person name="Kogle M.E."/>
            <person name="Kuo A."/>
            <person name="Riley R."/>
            <person name="Clum A."/>
            <person name="Nolan M."/>
            <person name="Lipzen A."/>
            <person name="Salamov A."/>
            <person name="Henrissat B."/>
            <person name="Wiebenga A."/>
            <person name="De Vries R.P."/>
            <person name="Grigoriev I.V."/>
            <person name="Mortensen U.H."/>
            <person name="Andersen M.R."/>
            <person name="Baker S.E."/>
        </authorList>
    </citation>
    <scope>NUCLEOTIDE SEQUENCE [LARGE SCALE GENOMIC DNA]</scope>
    <source>
        <strain evidence="2 3">CBS 117.55</strain>
    </source>
</reference>
<organism evidence="2 3">
    <name type="scientific">Aspergillus heteromorphus CBS 117.55</name>
    <dbReference type="NCBI Taxonomy" id="1448321"/>
    <lineage>
        <taxon>Eukaryota</taxon>
        <taxon>Fungi</taxon>
        <taxon>Dikarya</taxon>
        <taxon>Ascomycota</taxon>
        <taxon>Pezizomycotina</taxon>
        <taxon>Eurotiomycetes</taxon>
        <taxon>Eurotiomycetidae</taxon>
        <taxon>Eurotiales</taxon>
        <taxon>Aspergillaceae</taxon>
        <taxon>Aspergillus</taxon>
        <taxon>Aspergillus subgen. Circumdati</taxon>
    </lineage>
</organism>
<dbReference type="SMART" id="SM00256">
    <property type="entry name" value="FBOX"/>
    <property type="match status" value="1"/>
</dbReference>
<dbReference type="VEuPathDB" id="FungiDB:BO70DRAFT_260192"/>
<dbReference type="Pfam" id="PF00646">
    <property type="entry name" value="F-box"/>
    <property type="match status" value="1"/>
</dbReference>
<feature type="non-terminal residue" evidence="2">
    <location>
        <position position="114"/>
    </location>
</feature>
<comment type="caution">
    <text evidence="2">The sequence shown here is derived from an EMBL/GenBank/DDBJ whole genome shotgun (WGS) entry which is preliminary data.</text>
</comment>
<evidence type="ECO:0000259" key="1">
    <source>
        <dbReference type="SMART" id="SM00256"/>
    </source>
</evidence>
<feature type="domain" description="F-box" evidence="1">
    <location>
        <begin position="3"/>
        <end position="42"/>
    </location>
</feature>
<gene>
    <name evidence="2" type="ORF">BO70DRAFT_260192</name>
</gene>
<dbReference type="AlphaFoldDB" id="A0A317V0L9"/>
<dbReference type="OrthoDB" id="3800738at2759"/>
<name>A0A317V0L9_9EURO</name>